<comment type="similarity">
    <text evidence="4 18">Belongs to the class I-like SAM-binding methyltransferase superfamily. RsmB/NOP family.</text>
</comment>
<proteinExistence type="inferred from homology"/>
<protein>
    <recommendedName>
        <fullName evidence="5">16S rRNA (cytosine(967)-C(5))-methyltransferase</fullName>
        <ecNumber evidence="5">2.1.1.176</ecNumber>
    </recommendedName>
    <alternativeName>
        <fullName evidence="15">16S rRNA m5C967 methyltransferase</fullName>
    </alternativeName>
    <alternativeName>
        <fullName evidence="16">rRNA (cytosine-C(5)-)-methyltransferase RsmB</fullName>
    </alternativeName>
</protein>
<keyword evidence="13" id="KW-0805">Transcription regulation</keyword>
<dbReference type="PROSITE" id="PS51686">
    <property type="entry name" value="SAM_MT_RSMB_NOP"/>
    <property type="match status" value="1"/>
</dbReference>
<keyword evidence="6" id="KW-0963">Cytoplasm</keyword>
<evidence type="ECO:0000256" key="14">
    <source>
        <dbReference type="ARBA" id="ARBA00023163"/>
    </source>
</evidence>
<keyword evidence="9 18" id="KW-0808">Transferase</keyword>
<evidence type="ECO:0000259" key="19">
    <source>
        <dbReference type="PROSITE" id="PS51686"/>
    </source>
</evidence>
<evidence type="ECO:0000256" key="11">
    <source>
        <dbReference type="ARBA" id="ARBA00022814"/>
    </source>
</evidence>
<dbReference type="CDD" id="cd02440">
    <property type="entry name" value="AdoMet_MTases"/>
    <property type="match status" value="1"/>
</dbReference>
<comment type="similarity">
    <text evidence="3">Belongs to the NusB family.</text>
</comment>
<name>A0A1T4JL79_9FIRM</name>
<evidence type="ECO:0000313" key="20">
    <source>
        <dbReference type="EMBL" id="SJZ30911.1"/>
    </source>
</evidence>
<evidence type="ECO:0000256" key="6">
    <source>
        <dbReference type="ARBA" id="ARBA00022490"/>
    </source>
</evidence>
<dbReference type="PANTHER" id="PTHR22807:SF53">
    <property type="entry name" value="RIBOSOMAL RNA SMALL SUBUNIT METHYLTRANSFERASE B-RELATED"/>
    <property type="match status" value="1"/>
</dbReference>
<evidence type="ECO:0000256" key="1">
    <source>
        <dbReference type="ARBA" id="ARBA00002724"/>
    </source>
</evidence>
<dbReference type="GO" id="GO:0003723">
    <property type="term" value="F:RNA binding"/>
    <property type="evidence" value="ECO:0007669"/>
    <property type="project" value="UniProtKB-UniRule"/>
</dbReference>
<dbReference type="GO" id="GO:0031564">
    <property type="term" value="P:transcription antitermination"/>
    <property type="evidence" value="ECO:0007669"/>
    <property type="project" value="UniProtKB-KW"/>
</dbReference>
<dbReference type="NCBIfam" id="TIGR00446">
    <property type="entry name" value="nop2p"/>
    <property type="match status" value="1"/>
</dbReference>
<dbReference type="Gene3D" id="3.30.70.1170">
    <property type="entry name" value="Sun protein, domain 3"/>
    <property type="match status" value="1"/>
</dbReference>
<dbReference type="Pfam" id="PF01029">
    <property type="entry name" value="NusB"/>
    <property type="match status" value="1"/>
</dbReference>
<dbReference type="NCBIfam" id="NF011494">
    <property type="entry name" value="PRK14902.1"/>
    <property type="match status" value="1"/>
</dbReference>
<dbReference type="FunFam" id="1.10.940.10:FF:000006">
    <property type="entry name" value="16S rRNA (Cytosine(967)-C(5))-methyltransferase RsmB"/>
    <property type="match status" value="1"/>
</dbReference>
<dbReference type="InterPro" id="IPR004573">
    <property type="entry name" value="rRNA_ssu_MeTfrase_B"/>
</dbReference>
<dbReference type="GO" id="GO:0006353">
    <property type="term" value="P:DNA-templated transcription termination"/>
    <property type="evidence" value="ECO:0007669"/>
    <property type="project" value="InterPro"/>
</dbReference>
<evidence type="ECO:0000256" key="17">
    <source>
        <dbReference type="ARBA" id="ARBA00047283"/>
    </source>
</evidence>
<reference evidence="21" key="1">
    <citation type="submission" date="2017-02" db="EMBL/GenBank/DDBJ databases">
        <authorList>
            <person name="Varghese N."/>
            <person name="Submissions S."/>
        </authorList>
    </citation>
    <scope>NUCLEOTIDE SEQUENCE [LARGE SCALE GENOMIC DNA]</scope>
    <source>
        <strain evidence="21">ATCC BAA-73</strain>
    </source>
</reference>
<dbReference type="InterPro" id="IPR006027">
    <property type="entry name" value="NusB_RsmB_TIM44"/>
</dbReference>
<dbReference type="STRING" id="142842.SAMN02745118_00137"/>
<dbReference type="PRINTS" id="PR02008">
    <property type="entry name" value="RCMTFAMILY"/>
</dbReference>
<evidence type="ECO:0000256" key="7">
    <source>
        <dbReference type="ARBA" id="ARBA00022552"/>
    </source>
</evidence>
<evidence type="ECO:0000256" key="2">
    <source>
        <dbReference type="ARBA" id="ARBA00004496"/>
    </source>
</evidence>
<dbReference type="Gene3D" id="3.40.50.150">
    <property type="entry name" value="Vaccinia Virus protein VP39"/>
    <property type="match status" value="1"/>
</dbReference>
<dbReference type="InterPro" id="IPR001678">
    <property type="entry name" value="MeTrfase_RsmB-F_NOP2_dom"/>
</dbReference>
<dbReference type="InterPro" id="IPR011023">
    <property type="entry name" value="Nop2p"/>
</dbReference>
<organism evidence="20 21">
    <name type="scientific">Selenihalanaerobacter shriftii</name>
    <dbReference type="NCBI Taxonomy" id="142842"/>
    <lineage>
        <taxon>Bacteria</taxon>
        <taxon>Bacillati</taxon>
        <taxon>Bacillota</taxon>
        <taxon>Clostridia</taxon>
        <taxon>Halanaerobiales</taxon>
        <taxon>Halobacteroidaceae</taxon>
        <taxon>Selenihalanaerobacter</taxon>
    </lineage>
</organism>
<gene>
    <name evidence="20" type="ORF">SAMN02745118_00137</name>
</gene>
<dbReference type="NCBIfam" id="TIGR00563">
    <property type="entry name" value="rsmB"/>
    <property type="match status" value="1"/>
</dbReference>
<evidence type="ECO:0000256" key="4">
    <source>
        <dbReference type="ARBA" id="ARBA00007494"/>
    </source>
</evidence>
<keyword evidence="12 18" id="KW-0694">RNA-binding</keyword>
<sequence length="448" mass="51315">MQKNARQVAIESVYRVNEEDGYSNLTLNHLLQKYDVTSRDRALATELVYGSLRMRNNLDWVLNQFANRKVKKMDGWTRNILRLGLYQIRFLNGIPGPVACNETVELAKEYQHRGAAKFVNGVLRNILRNLDSIEFPDLKDDPVQHIRFKYSFPQWMVETWVKEYGIQKTIDICNAFNQVPEKIIRKNSLKISSKELQNKLINNGLEIEEIKDIPQAFRVSNYSRLSKLDSFKAGEFYIQGLYSILVGHILKPQLGERVLDLCSAPGGKTTHLAELMNNQGEIVANELHLNKIDLIKENCKRLGIQIVTTQVQDGREVEFNQSFDRILVDAPCSGLGIISKKPEIKWKKKPQDIHTLSQLQLELLINGSKFLKKGGELVYSTCTIAAKENIEVLNRFLAKNSDFNLVDLTSQANDFGIPSKFIKEGSIQLLPTWKENEGFFIAKLKRNF</sequence>
<evidence type="ECO:0000256" key="18">
    <source>
        <dbReference type="PROSITE-ProRule" id="PRU01023"/>
    </source>
</evidence>
<dbReference type="InterPro" id="IPR035926">
    <property type="entry name" value="NusB-like_sf"/>
</dbReference>
<evidence type="ECO:0000256" key="10">
    <source>
        <dbReference type="ARBA" id="ARBA00022691"/>
    </source>
</evidence>
<comment type="subcellular location">
    <subcellularLocation>
        <location evidence="2">Cytoplasm</location>
    </subcellularLocation>
</comment>
<dbReference type="GO" id="GO:0008649">
    <property type="term" value="F:rRNA methyltransferase activity"/>
    <property type="evidence" value="ECO:0007669"/>
    <property type="project" value="InterPro"/>
</dbReference>
<dbReference type="Pfam" id="PF22458">
    <property type="entry name" value="RsmF-B_ferredox"/>
    <property type="match status" value="1"/>
</dbReference>
<accession>A0A1T4JL79</accession>
<evidence type="ECO:0000313" key="21">
    <source>
        <dbReference type="Proteomes" id="UP000190625"/>
    </source>
</evidence>
<dbReference type="OrthoDB" id="9810297at2"/>
<dbReference type="FunFam" id="3.40.50.150:FF:000022">
    <property type="entry name" value="Ribosomal RNA small subunit methyltransferase B"/>
    <property type="match status" value="1"/>
</dbReference>
<keyword evidence="14" id="KW-0804">Transcription</keyword>
<comment type="function">
    <text evidence="1">Specifically methylates the cytosine at position 967 (m5C967) of 16S rRNA.</text>
</comment>
<dbReference type="RefSeq" id="WP_078808672.1">
    <property type="nucleotide sequence ID" value="NZ_FUWM01000003.1"/>
</dbReference>
<evidence type="ECO:0000256" key="5">
    <source>
        <dbReference type="ARBA" id="ARBA00012140"/>
    </source>
</evidence>
<evidence type="ECO:0000256" key="16">
    <source>
        <dbReference type="ARBA" id="ARBA00031088"/>
    </source>
</evidence>
<dbReference type="PROSITE" id="PS01153">
    <property type="entry name" value="NOL1_NOP2_SUN"/>
    <property type="match status" value="1"/>
</dbReference>
<dbReference type="InterPro" id="IPR029063">
    <property type="entry name" value="SAM-dependent_MTases_sf"/>
</dbReference>
<dbReference type="NCBIfam" id="TIGR01951">
    <property type="entry name" value="nusB"/>
    <property type="match status" value="1"/>
</dbReference>
<keyword evidence="21" id="KW-1185">Reference proteome</keyword>
<feature type="binding site" evidence="18">
    <location>
        <position position="329"/>
    </location>
    <ligand>
        <name>S-adenosyl-L-methionine</name>
        <dbReference type="ChEBI" id="CHEBI:59789"/>
    </ligand>
</feature>
<dbReference type="Pfam" id="PF01189">
    <property type="entry name" value="Methyltr_RsmB-F"/>
    <property type="match status" value="1"/>
</dbReference>
<feature type="binding site" evidence="18">
    <location>
        <begin position="262"/>
        <end position="268"/>
    </location>
    <ligand>
        <name>S-adenosyl-L-methionine</name>
        <dbReference type="ChEBI" id="CHEBI:59789"/>
    </ligand>
</feature>
<keyword evidence="11" id="KW-0889">Transcription antitermination</keyword>
<feature type="binding site" evidence="18">
    <location>
        <position position="313"/>
    </location>
    <ligand>
        <name>S-adenosyl-L-methionine</name>
        <dbReference type="ChEBI" id="CHEBI:59789"/>
    </ligand>
</feature>
<dbReference type="PANTHER" id="PTHR22807">
    <property type="entry name" value="NOP2 YEAST -RELATED NOL1/NOP2/FMU SUN DOMAIN-CONTAINING"/>
    <property type="match status" value="1"/>
</dbReference>
<dbReference type="GO" id="GO:0005737">
    <property type="term" value="C:cytoplasm"/>
    <property type="evidence" value="ECO:0007669"/>
    <property type="project" value="UniProtKB-SubCell"/>
</dbReference>
<comment type="catalytic activity">
    <reaction evidence="17">
        <text>cytidine(967) in 16S rRNA + S-adenosyl-L-methionine = 5-methylcytidine(967) in 16S rRNA + S-adenosyl-L-homocysteine + H(+)</text>
        <dbReference type="Rhea" id="RHEA:42748"/>
        <dbReference type="Rhea" id="RHEA-COMP:10219"/>
        <dbReference type="Rhea" id="RHEA-COMP:10220"/>
        <dbReference type="ChEBI" id="CHEBI:15378"/>
        <dbReference type="ChEBI" id="CHEBI:57856"/>
        <dbReference type="ChEBI" id="CHEBI:59789"/>
        <dbReference type="ChEBI" id="CHEBI:74483"/>
        <dbReference type="ChEBI" id="CHEBI:82748"/>
        <dbReference type="EC" id="2.1.1.176"/>
    </reaction>
</comment>
<dbReference type="Gene3D" id="1.10.940.10">
    <property type="entry name" value="NusB-like"/>
    <property type="match status" value="1"/>
</dbReference>
<dbReference type="SUPFAM" id="SSF48013">
    <property type="entry name" value="NusB-like"/>
    <property type="match status" value="1"/>
</dbReference>
<dbReference type="InterPro" id="IPR023267">
    <property type="entry name" value="RCMT"/>
</dbReference>
<feature type="active site" description="Nucleophile" evidence="18">
    <location>
        <position position="382"/>
    </location>
</feature>
<evidence type="ECO:0000256" key="8">
    <source>
        <dbReference type="ARBA" id="ARBA00022603"/>
    </source>
</evidence>
<keyword evidence="10 18" id="KW-0949">S-adenosyl-L-methionine</keyword>
<evidence type="ECO:0000256" key="12">
    <source>
        <dbReference type="ARBA" id="ARBA00022884"/>
    </source>
</evidence>
<feature type="domain" description="SAM-dependent MTase RsmB/NOP-type" evidence="19">
    <location>
        <begin position="172"/>
        <end position="447"/>
    </location>
</feature>
<dbReference type="InterPro" id="IPR011605">
    <property type="entry name" value="NusB_fam"/>
</dbReference>
<feature type="binding site" evidence="18">
    <location>
        <position position="286"/>
    </location>
    <ligand>
        <name>S-adenosyl-L-methionine</name>
        <dbReference type="ChEBI" id="CHEBI:59789"/>
    </ligand>
</feature>
<dbReference type="AlphaFoldDB" id="A0A1T4JL79"/>
<dbReference type="EC" id="2.1.1.176" evidence="5"/>
<dbReference type="EMBL" id="FUWM01000003">
    <property type="protein sequence ID" value="SJZ30911.1"/>
    <property type="molecule type" value="Genomic_DNA"/>
</dbReference>
<keyword evidence="7" id="KW-0698">rRNA processing</keyword>
<dbReference type="InterPro" id="IPR049560">
    <property type="entry name" value="MeTrfase_RsmB-F_NOP2_cat"/>
</dbReference>
<keyword evidence="8 18" id="KW-0489">Methyltransferase</keyword>
<evidence type="ECO:0000256" key="3">
    <source>
        <dbReference type="ARBA" id="ARBA00005952"/>
    </source>
</evidence>
<dbReference type="Proteomes" id="UP000190625">
    <property type="component" value="Unassembled WGS sequence"/>
</dbReference>
<dbReference type="InterPro" id="IPR054728">
    <property type="entry name" value="RsmB-like_ferredoxin"/>
</dbReference>
<evidence type="ECO:0000256" key="13">
    <source>
        <dbReference type="ARBA" id="ARBA00023015"/>
    </source>
</evidence>
<dbReference type="InterPro" id="IPR018314">
    <property type="entry name" value="RsmB/NOL1/NOP2-like_CS"/>
</dbReference>
<evidence type="ECO:0000256" key="15">
    <source>
        <dbReference type="ARBA" id="ARBA00030399"/>
    </source>
</evidence>
<dbReference type="SUPFAM" id="SSF53335">
    <property type="entry name" value="S-adenosyl-L-methionine-dependent methyltransferases"/>
    <property type="match status" value="1"/>
</dbReference>
<evidence type="ECO:0000256" key="9">
    <source>
        <dbReference type="ARBA" id="ARBA00022679"/>
    </source>
</evidence>